<keyword evidence="4" id="KW-1185">Reference proteome</keyword>
<organism evidence="3 4">
    <name type="scientific">Paraglaciecola arctica BSs20135</name>
    <dbReference type="NCBI Taxonomy" id="493475"/>
    <lineage>
        <taxon>Bacteria</taxon>
        <taxon>Pseudomonadati</taxon>
        <taxon>Pseudomonadota</taxon>
        <taxon>Gammaproteobacteria</taxon>
        <taxon>Alteromonadales</taxon>
        <taxon>Alteromonadaceae</taxon>
        <taxon>Paraglaciecola</taxon>
    </lineage>
</organism>
<dbReference type="STRING" id="493475.GARC_4248"/>
<accession>K6ZCN4</accession>
<proteinExistence type="predicted"/>
<keyword evidence="1" id="KW-1133">Transmembrane helix</keyword>
<protein>
    <recommendedName>
        <fullName evidence="2">DUF3592 domain-containing protein</fullName>
    </recommendedName>
</protein>
<dbReference type="Proteomes" id="UP000006327">
    <property type="component" value="Unassembled WGS sequence"/>
</dbReference>
<evidence type="ECO:0000259" key="2">
    <source>
        <dbReference type="Pfam" id="PF12158"/>
    </source>
</evidence>
<keyword evidence="1" id="KW-0472">Membrane</keyword>
<dbReference type="eggNOG" id="ENOG5033AVD">
    <property type="taxonomic scope" value="Bacteria"/>
</dbReference>
<gene>
    <name evidence="3" type="ORF">GARC_4248</name>
</gene>
<feature type="transmembrane region" description="Helical" evidence="1">
    <location>
        <begin position="108"/>
        <end position="130"/>
    </location>
</feature>
<dbReference type="InterPro" id="IPR021994">
    <property type="entry name" value="DUF3592"/>
</dbReference>
<evidence type="ECO:0000313" key="3">
    <source>
        <dbReference type="EMBL" id="GAC21190.1"/>
    </source>
</evidence>
<evidence type="ECO:0000256" key="1">
    <source>
        <dbReference type="SAM" id="Phobius"/>
    </source>
</evidence>
<reference evidence="3 4" key="1">
    <citation type="journal article" date="2017" name="Antonie Van Leeuwenhoek">
        <title>Rhizobium rhizosphaerae sp. nov., a novel species isolated from rice rhizosphere.</title>
        <authorList>
            <person name="Zhao J.J."/>
            <person name="Zhang J."/>
            <person name="Zhang R.J."/>
            <person name="Zhang C.W."/>
            <person name="Yin H.Q."/>
            <person name="Zhang X.X."/>
        </authorList>
    </citation>
    <scope>NUCLEOTIDE SEQUENCE [LARGE SCALE GENOMIC DNA]</scope>
    <source>
        <strain evidence="3 4">BSs20135</strain>
    </source>
</reference>
<name>K6ZCN4_9ALTE</name>
<dbReference type="EMBL" id="BAEO01000060">
    <property type="protein sequence ID" value="GAC21190.1"/>
    <property type="molecule type" value="Genomic_DNA"/>
</dbReference>
<feature type="domain" description="DUF3592" evidence="2">
    <location>
        <begin position="17"/>
        <end position="108"/>
    </location>
</feature>
<keyword evidence="1" id="KW-0812">Transmembrane</keyword>
<dbReference type="AlphaFoldDB" id="K6ZCN4"/>
<dbReference type="Pfam" id="PF12158">
    <property type="entry name" value="DUF3592"/>
    <property type="match status" value="1"/>
</dbReference>
<comment type="caution">
    <text evidence="3">The sequence shown here is derived from an EMBL/GenBank/DDBJ whole genome shotgun (WGS) entry which is preliminary data.</text>
</comment>
<sequence length="135" mass="15140">MFVSIPKAITSRKFPTVQGKITSGGVGVRQIGVGRSAEARVQTFTAEITYKYVVNEKNYTSNKRRWHEAQTTFHSYHQRISNRYPHGKEVKVYYNPAKPKVSVLEPGIGLGSTLGVIITLSAVSFLTFFISHQYS</sequence>
<evidence type="ECO:0000313" key="4">
    <source>
        <dbReference type="Proteomes" id="UP000006327"/>
    </source>
</evidence>